<keyword evidence="8" id="KW-0282">Flagellum</keyword>
<dbReference type="InterPro" id="IPR010809">
    <property type="entry name" value="FliD_C"/>
</dbReference>
<keyword evidence="8" id="KW-0966">Cell projection</keyword>
<comment type="caution">
    <text evidence="8">The sequence shown here is derived from an EMBL/GenBank/DDBJ whole genome shotgun (WGS) entry which is preliminary data.</text>
</comment>
<dbReference type="InterPro" id="IPR003481">
    <property type="entry name" value="FliD_N"/>
</dbReference>
<evidence type="ECO:0000256" key="5">
    <source>
        <dbReference type="RuleBase" id="RU362066"/>
    </source>
</evidence>
<dbReference type="PANTHER" id="PTHR30288:SF0">
    <property type="entry name" value="FLAGELLAR HOOK-ASSOCIATED PROTEIN 2"/>
    <property type="match status" value="1"/>
</dbReference>
<keyword evidence="3" id="KW-0175">Coiled coil</keyword>
<comment type="subunit">
    <text evidence="2 5">Homopentamer.</text>
</comment>
<dbReference type="RefSeq" id="WP_309724629.1">
    <property type="nucleotide sequence ID" value="NZ_JARWAM010000016.1"/>
</dbReference>
<feature type="domain" description="Flagellar hook-associated protein 2 C-terminal" evidence="7">
    <location>
        <begin position="214"/>
        <end position="435"/>
    </location>
</feature>
<dbReference type="EMBL" id="JARWAM010000016">
    <property type="protein sequence ID" value="MDR5907350.1"/>
    <property type="molecule type" value="Genomic_DNA"/>
</dbReference>
<name>A0ABU1HL93_9GAMM</name>
<keyword evidence="4 5" id="KW-0975">Bacterial flagellum</keyword>
<evidence type="ECO:0000313" key="8">
    <source>
        <dbReference type="EMBL" id="MDR5907350.1"/>
    </source>
</evidence>
<dbReference type="PANTHER" id="PTHR30288">
    <property type="entry name" value="FLAGELLAR CAP/ASSEMBLY PROTEIN FLID"/>
    <property type="match status" value="1"/>
</dbReference>
<evidence type="ECO:0000313" key="9">
    <source>
        <dbReference type="Proteomes" id="UP001251374"/>
    </source>
</evidence>
<evidence type="ECO:0000256" key="1">
    <source>
        <dbReference type="ARBA" id="ARBA00009764"/>
    </source>
</evidence>
<keyword evidence="8" id="KW-0969">Cilium</keyword>
<evidence type="ECO:0000256" key="2">
    <source>
        <dbReference type="ARBA" id="ARBA00011255"/>
    </source>
</evidence>
<protein>
    <recommendedName>
        <fullName evidence="5">Flagellar hook-associated protein 2</fullName>
        <shortName evidence="5">HAP2</shortName>
    </recommendedName>
    <alternativeName>
        <fullName evidence="5">Flagellar cap protein</fullName>
    </alternativeName>
</protein>
<gene>
    <name evidence="8" type="primary">fliD</name>
    <name evidence="8" type="ORF">QC821_18885</name>
</gene>
<dbReference type="Proteomes" id="UP001251374">
    <property type="component" value="Unassembled WGS sequence"/>
</dbReference>
<dbReference type="InterPro" id="IPR040026">
    <property type="entry name" value="FliD"/>
</dbReference>
<evidence type="ECO:0000256" key="3">
    <source>
        <dbReference type="ARBA" id="ARBA00023054"/>
    </source>
</evidence>
<dbReference type="Pfam" id="PF07195">
    <property type="entry name" value="FliD_C"/>
    <property type="match status" value="1"/>
</dbReference>
<comment type="similarity">
    <text evidence="1 5">Belongs to the FliD family.</text>
</comment>
<organism evidence="8 9">
    <name type="scientific">Franzmannia qiaohouensis</name>
    <dbReference type="NCBI Taxonomy" id="1329370"/>
    <lineage>
        <taxon>Bacteria</taxon>
        <taxon>Pseudomonadati</taxon>
        <taxon>Pseudomonadota</taxon>
        <taxon>Gammaproteobacteria</taxon>
        <taxon>Oceanospirillales</taxon>
        <taxon>Halomonadaceae</taxon>
        <taxon>Franzmannia</taxon>
    </lineage>
</organism>
<keyword evidence="5" id="KW-0964">Secreted</keyword>
<comment type="function">
    <text evidence="5">Required for morphogenesis and for the elongation of the flagellar filament by facilitating polymerization of the flagellin monomers at the tip of growing filament. Forms a capping structure, which prevents flagellin subunits (transported through the central channel of the flagellum) from leaking out without polymerization at the distal end.</text>
</comment>
<evidence type="ECO:0000259" key="6">
    <source>
        <dbReference type="Pfam" id="PF02465"/>
    </source>
</evidence>
<keyword evidence="9" id="KW-1185">Reference proteome</keyword>
<proteinExistence type="inferred from homology"/>
<comment type="subcellular location">
    <subcellularLocation>
        <location evidence="5">Secreted</location>
    </subcellularLocation>
    <subcellularLocation>
        <location evidence="5">Bacterial flagellum</location>
    </subcellularLocation>
</comment>
<evidence type="ECO:0000259" key="7">
    <source>
        <dbReference type="Pfam" id="PF07195"/>
    </source>
</evidence>
<feature type="domain" description="Flagellar hook-associated protein 2 N-terminal" evidence="6">
    <location>
        <begin position="11"/>
        <end position="105"/>
    </location>
</feature>
<evidence type="ECO:0000256" key="4">
    <source>
        <dbReference type="ARBA" id="ARBA00023143"/>
    </source>
</evidence>
<accession>A0ABU1HL93</accession>
<reference evidence="8 9" key="1">
    <citation type="submission" date="2023-04" db="EMBL/GenBank/DDBJ databases">
        <title>A long-awaited taxogenomic arrangement of the family Halomonadaceae.</title>
        <authorList>
            <person name="De La Haba R."/>
            <person name="Chuvochina M."/>
            <person name="Wittouck S."/>
            <person name="Arahal D.R."/>
            <person name="Sanchez-Porro C."/>
            <person name="Hugenholtz P."/>
            <person name="Ventosa A."/>
        </authorList>
    </citation>
    <scope>NUCLEOTIDE SEQUENCE [LARGE SCALE GENOMIC DNA]</scope>
    <source>
        <strain evidence="8 9">DSM 26770</strain>
    </source>
</reference>
<sequence>MSSITSLGIGSGLDLNGLLGQLEEAEQAKLAPIAQQVEDQQVKISAYGEMQSTLSAFDDSVAALNDPALFQSVTSNVTGSAVQAAAGAEASPGRYDVEVGQIATAGNLATERVSDLETVVSEDGGTLELSFANGELNHNVAIEADSTLEDVRDAINADPEAAVNASIIFDGEGHRLALMSEETGEQASIIGTNFDQLAAGNLAGDPGGTVSQAGQDAELMVNGIDINSATNQIEDAIQGVTLDLQEPGSSTVVVERDNATIRDSIVGFVDAYNEMKSTTGQLTAFNGEEGEAGPLIGDSTVRAIESSLRNDLASGVTQNGELALLSDMGLSLSVDGTLELDEQQLDSALANDPDGVASFFAGDEATPGLAGRLASTTEQLLSSNGALEGSINSAETRIGSLEDRFERTEQSIDRTLDRYRTQFAQLDGMLGQMQQTSNYLTEQLNGLGGGQGGGGMGGMM</sequence>
<dbReference type="Pfam" id="PF02465">
    <property type="entry name" value="FliD_N"/>
    <property type="match status" value="1"/>
</dbReference>